<accession>A0A9D4PWV7</accession>
<dbReference type="Proteomes" id="UP000821837">
    <property type="component" value="Unassembled WGS sequence"/>
</dbReference>
<gene>
    <name evidence="2" type="ORF">HPB52_016087</name>
</gene>
<feature type="region of interest" description="Disordered" evidence="1">
    <location>
        <begin position="1"/>
        <end position="32"/>
    </location>
</feature>
<name>A0A9D4PWV7_RHISA</name>
<dbReference type="AlphaFoldDB" id="A0A9D4PWV7"/>
<evidence type="ECO:0000313" key="2">
    <source>
        <dbReference type="EMBL" id="KAH7957207.1"/>
    </source>
</evidence>
<reference evidence="2" key="2">
    <citation type="submission" date="2021-09" db="EMBL/GenBank/DDBJ databases">
        <authorList>
            <person name="Jia N."/>
            <person name="Wang J."/>
            <person name="Shi W."/>
            <person name="Du L."/>
            <person name="Sun Y."/>
            <person name="Zhan W."/>
            <person name="Jiang J."/>
            <person name="Wang Q."/>
            <person name="Zhang B."/>
            <person name="Ji P."/>
            <person name="Sakyi L.B."/>
            <person name="Cui X."/>
            <person name="Yuan T."/>
            <person name="Jiang B."/>
            <person name="Yang W."/>
            <person name="Lam T.T.-Y."/>
            <person name="Chang Q."/>
            <person name="Ding S."/>
            <person name="Wang X."/>
            <person name="Zhu J."/>
            <person name="Ruan X."/>
            <person name="Zhao L."/>
            <person name="Wei J."/>
            <person name="Que T."/>
            <person name="Du C."/>
            <person name="Cheng J."/>
            <person name="Dai P."/>
            <person name="Han X."/>
            <person name="Huang E."/>
            <person name="Gao Y."/>
            <person name="Liu J."/>
            <person name="Shao H."/>
            <person name="Ye R."/>
            <person name="Li L."/>
            <person name="Wei W."/>
            <person name="Wang X."/>
            <person name="Wang C."/>
            <person name="Huo Q."/>
            <person name="Li W."/>
            <person name="Guo W."/>
            <person name="Chen H."/>
            <person name="Chen S."/>
            <person name="Zhou L."/>
            <person name="Zhou L."/>
            <person name="Ni X."/>
            <person name="Tian J."/>
            <person name="Zhou Y."/>
            <person name="Sheng Y."/>
            <person name="Liu T."/>
            <person name="Pan Y."/>
            <person name="Xia L."/>
            <person name="Li J."/>
            <person name="Zhao F."/>
            <person name="Cao W."/>
        </authorList>
    </citation>
    <scope>NUCLEOTIDE SEQUENCE</scope>
    <source>
        <strain evidence="2">Rsan-2018</strain>
        <tissue evidence="2">Larvae</tissue>
    </source>
</reference>
<evidence type="ECO:0000313" key="3">
    <source>
        <dbReference type="Proteomes" id="UP000821837"/>
    </source>
</evidence>
<protein>
    <submittedName>
        <fullName evidence="2">Uncharacterized protein</fullName>
    </submittedName>
</protein>
<dbReference type="EMBL" id="JABSTV010001250">
    <property type="protein sequence ID" value="KAH7957207.1"/>
    <property type="molecule type" value="Genomic_DNA"/>
</dbReference>
<feature type="region of interest" description="Disordered" evidence="1">
    <location>
        <begin position="71"/>
        <end position="100"/>
    </location>
</feature>
<reference evidence="2" key="1">
    <citation type="journal article" date="2020" name="Cell">
        <title>Large-Scale Comparative Analyses of Tick Genomes Elucidate Their Genetic Diversity and Vector Capacities.</title>
        <authorList>
            <consortium name="Tick Genome and Microbiome Consortium (TIGMIC)"/>
            <person name="Jia N."/>
            <person name="Wang J."/>
            <person name="Shi W."/>
            <person name="Du L."/>
            <person name="Sun Y."/>
            <person name="Zhan W."/>
            <person name="Jiang J.F."/>
            <person name="Wang Q."/>
            <person name="Zhang B."/>
            <person name="Ji P."/>
            <person name="Bell-Sakyi L."/>
            <person name="Cui X.M."/>
            <person name="Yuan T.T."/>
            <person name="Jiang B.G."/>
            <person name="Yang W.F."/>
            <person name="Lam T.T."/>
            <person name="Chang Q.C."/>
            <person name="Ding S.J."/>
            <person name="Wang X.J."/>
            <person name="Zhu J.G."/>
            <person name="Ruan X.D."/>
            <person name="Zhao L."/>
            <person name="Wei J.T."/>
            <person name="Ye R.Z."/>
            <person name="Que T.C."/>
            <person name="Du C.H."/>
            <person name="Zhou Y.H."/>
            <person name="Cheng J.X."/>
            <person name="Dai P.F."/>
            <person name="Guo W.B."/>
            <person name="Han X.H."/>
            <person name="Huang E.J."/>
            <person name="Li L.F."/>
            <person name="Wei W."/>
            <person name="Gao Y.C."/>
            <person name="Liu J.Z."/>
            <person name="Shao H.Z."/>
            <person name="Wang X."/>
            <person name="Wang C.C."/>
            <person name="Yang T.C."/>
            <person name="Huo Q.B."/>
            <person name="Li W."/>
            <person name="Chen H.Y."/>
            <person name="Chen S.E."/>
            <person name="Zhou L.G."/>
            <person name="Ni X.B."/>
            <person name="Tian J.H."/>
            <person name="Sheng Y."/>
            <person name="Liu T."/>
            <person name="Pan Y.S."/>
            <person name="Xia L.Y."/>
            <person name="Li J."/>
            <person name="Zhao F."/>
            <person name="Cao W.C."/>
        </authorList>
    </citation>
    <scope>NUCLEOTIDE SEQUENCE</scope>
    <source>
        <strain evidence="2">Rsan-2018</strain>
    </source>
</reference>
<organism evidence="2 3">
    <name type="scientific">Rhipicephalus sanguineus</name>
    <name type="common">Brown dog tick</name>
    <name type="synonym">Ixodes sanguineus</name>
    <dbReference type="NCBI Taxonomy" id="34632"/>
    <lineage>
        <taxon>Eukaryota</taxon>
        <taxon>Metazoa</taxon>
        <taxon>Ecdysozoa</taxon>
        <taxon>Arthropoda</taxon>
        <taxon>Chelicerata</taxon>
        <taxon>Arachnida</taxon>
        <taxon>Acari</taxon>
        <taxon>Parasitiformes</taxon>
        <taxon>Ixodida</taxon>
        <taxon>Ixodoidea</taxon>
        <taxon>Ixodidae</taxon>
        <taxon>Rhipicephalinae</taxon>
        <taxon>Rhipicephalus</taxon>
        <taxon>Rhipicephalus</taxon>
    </lineage>
</organism>
<feature type="compositionally biased region" description="Polar residues" evidence="1">
    <location>
        <begin position="85"/>
        <end position="100"/>
    </location>
</feature>
<comment type="caution">
    <text evidence="2">The sequence shown here is derived from an EMBL/GenBank/DDBJ whole genome shotgun (WGS) entry which is preliminary data.</text>
</comment>
<proteinExistence type="predicted"/>
<keyword evidence="3" id="KW-1185">Reference proteome</keyword>
<evidence type="ECO:0000256" key="1">
    <source>
        <dbReference type="SAM" id="MobiDB-lite"/>
    </source>
</evidence>
<sequence length="100" mass="10778">MGRVGDPPLGRWSPPLSVAPRVSSAPGEDPATLAVLTTPGRMNHARRCGFPDTGGHEQIWRLEEREALAVPKTGASVREPRSSMRVRSTTGLFRPCSTSD</sequence>